<dbReference type="Proteomes" id="UP000271125">
    <property type="component" value="Unassembled WGS sequence"/>
</dbReference>
<comment type="caution">
    <text evidence="1">The sequence shown here is derived from an EMBL/GenBank/DDBJ whole genome shotgun (WGS) entry which is preliminary data.</text>
</comment>
<proteinExistence type="predicted"/>
<protein>
    <submittedName>
        <fullName evidence="1">Uncharacterized protein</fullName>
    </submittedName>
</protein>
<dbReference type="EMBL" id="QNBD01000017">
    <property type="protein sequence ID" value="RKX72478.1"/>
    <property type="molecule type" value="Genomic_DNA"/>
</dbReference>
<dbReference type="AlphaFoldDB" id="A0A660SNX3"/>
<organism evidence="1 2">
    <name type="scientific">candidate division TA06 bacterium</name>
    <dbReference type="NCBI Taxonomy" id="2250710"/>
    <lineage>
        <taxon>Bacteria</taxon>
        <taxon>Bacteria division TA06</taxon>
    </lineage>
</organism>
<accession>A0A660SNX3</accession>
<name>A0A660SNX3_UNCT6</name>
<dbReference type="PROSITE" id="PS51257">
    <property type="entry name" value="PROKAR_LIPOPROTEIN"/>
    <property type="match status" value="1"/>
</dbReference>
<gene>
    <name evidence="1" type="ORF">DRP43_00665</name>
</gene>
<evidence type="ECO:0000313" key="1">
    <source>
        <dbReference type="EMBL" id="RKX72478.1"/>
    </source>
</evidence>
<sequence>MFMRSRIILCAILIVLFGCGKKSGPTSPDIWPPHVSEIKGSVNIIYVRFNEPIISDGVDLKLISDEGDTIKPLDIISDNIDYSISIYLDSSVVFDSLYFMMNSVKDSSLNEMKHYEKYISLNDTTIISRFRVKNSNLNYIANKRYNIIIEFSMPVKDTSISIILSPFDTSQSKCSRLTNHSFIITLTDTPVSIILPQSILSYDRRTLDEPYKRYFKKVDFIKRELNVKFENLIDSFPKYIMFITDSLIDYTGVSSDMMLDSVFSESCTVIGFSNIDDDYLVYTTRNIVPSDTIIRFIKYDTLEIRLFWNNIIDKVRKEL</sequence>
<reference evidence="1 2" key="1">
    <citation type="submission" date="2018-06" db="EMBL/GenBank/DDBJ databases">
        <title>Extensive metabolic versatility and redundancy in microbially diverse, dynamic hydrothermal sediments.</title>
        <authorList>
            <person name="Dombrowski N."/>
            <person name="Teske A."/>
            <person name="Baker B.J."/>
        </authorList>
    </citation>
    <scope>NUCLEOTIDE SEQUENCE [LARGE SCALE GENOMIC DNA]</scope>
    <source>
        <strain evidence="1">B10_G13</strain>
    </source>
</reference>
<evidence type="ECO:0000313" key="2">
    <source>
        <dbReference type="Proteomes" id="UP000271125"/>
    </source>
</evidence>